<dbReference type="InterPro" id="IPR039448">
    <property type="entry name" value="Beta_helix"/>
</dbReference>
<accession>A0A2T9JTS2</accession>
<feature type="non-terminal residue" evidence="2">
    <location>
        <position position="261"/>
    </location>
</feature>
<keyword evidence="3" id="KW-1185">Reference proteome</keyword>
<dbReference type="InterPro" id="IPR006626">
    <property type="entry name" value="PbH1"/>
</dbReference>
<organism evidence="2 3">
    <name type="scientific">Caulobacter endophyticus</name>
    <dbReference type="NCBI Taxonomy" id="2172652"/>
    <lineage>
        <taxon>Bacteria</taxon>
        <taxon>Pseudomonadati</taxon>
        <taxon>Pseudomonadota</taxon>
        <taxon>Alphaproteobacteria</taxon>
        <taxon>Caulobacterales</taxon>
        <taxon>Caulobacteraceae</taxon>
        <taxon>Caulobacter</taxon>
    </lineage>
</organism>
<evidence type="ECO:0000259" key="1">
    <source>
        <dbReference type="Pfam" id="PF13229"/>
    </source>
</evidence>
<dbReference type="Proteomes" id="UP000245073">
    <property type="component" value="Unassembled WGS sequence"/>
</dbReference>
<dbReference type="SMART" id="SM00710">
    <property type="entry name" value="PbH1"/>
    <property type="match status" value="7"/>
</dbReference>
<dbReference type="Gene3D" id="2.160.20.10">
    <property type="entry name" value="Single-stranded right-handed beta-helix, Pectin lyase-like"/>
    <property type="match status" value="1"/>
</dbReference>
<dbReference type="EMBL" id="QDKQ01000054">
    <property type="protein sequence ID" value="PVM87125.1"/>
    <property type="molecule type" value="Genomic_DNA"/>
</dbReference>
<comment type="caution">
    <text evidence="2">The sequence shown here is derived from an EMBL/GenBank/DDBJ whole genome shotgun (WGS) entry which is preliminary data.</text>
</comment>
<evidence type="ECO:0000313" key="2">
    <source>
        <dbReference type="EMBL" id="PVM87125.1"/>
    </source>
</evidence>
<protein>
    <recommendedName>
        <fullName evidence="1">Right handed beta helix domain-containing protein</fullName>
    </recommendedName>
</protein>
<dbReference type="InterPro" id="IPR011050">
    <property type="entry name" value="Pectin_lyase_fold/virulence"/>
</dbReference>
<reference evidence="2 3" key="1">
    <citation type="submission" date="2018-04" db="EMBL/GenBank/DDBJ databases">
        <title>The genome sequence of Caulobacter sp. 744.</title>
        <authorList>
            <person name="Gao J."/>
            <person name="Sun J."/>
        </authorList>
    </citation>
    <scope>NUCLEOTIDE SEQUENCE [LARGE SCALE GENOMIC DNA]</scope>
    <source>
        <strain evidence="2 3">774</strain>
    </source>
</reference>
<name>A0A2T9JTS2_9CAUL</name>
<dbReference type="InterPro" id="IPR012334">
    <property type="entry name" value="Pectin_lyas_fold"/>
</dbReference>
<proteinExistence type="predicted"/>
<gene>
    <name evidence="2" type="ORF">DDF67_15035</name>
</gene>
<feature type="domain" description="Right handed beta helix" evidence="1">
    <location>
        <begin position="2"/>
        <end position="136"/>
    </location>
</feature>
<evidence type="ECO:0000313" key="3">
    <source>
        <dbReference type="Proteomes" id="UP000245073"/>
    </source>
</evidence>
<dbReference type="SUPFAM" id="SSF51126">
    <property type="entry name" value="Pectin lyase-like"/>
    <property type="match status" value="1"/>
</dbReference>
<dbReference type="Pfam" id="PF13229">
    <property type="entry name" value="Beta_helix"/>
    <property type="match status" value="1"/>
</dbReference>
<sequence>MIQALGVDNYVIKNFAITGGYDGVQFSQSGTDYTNLVNNVVIQGNVITGAVHDGIKIGQANNVQIVDNLITDIRDEEGIDVVGSQNVVISRNEVARVGSTSAAIFAKGGSSNVQISGNYVHDVNGDGIAAGGSTSGSSMRPGTNYEAKNVDIFDNKVLDVGKQPVSVRGAVDVDIYGNYLAANTTNPWAVYLTTGDKTAAVRLYSSDVQISNNVLVGAKRVTQVDSGNGVDLIVADNAASIWAKPVGPALSASLPTLPTSP</sequence>
<dbReference type="AlphaFoldDB" id="A0A2T9JTS2"/>